<accession>A0AB34IPG0</accession>
<reference evidence="6 7" key="1">
    <citation type="journal article" date="2024" name="Science">
        <title>Giant polyketide synthase enzymes in the biosynthesis of giant marine polyether toxins.</title>
        <authorList>
            <person name="Fallon T.R."/>
            <person name="Shende V.V."/>
            <person name="Wierzbicki I.H."/>
            <person name="Pendleton A.L."/>
            <person name="Watervoot N.F."/>
            <person name="Auber R.P."/>
            <person name="Gonzalez D.J."/>
            <person name="Wisecaver J.H."/>
            <person name="Moore B.S."/>
        </authorList>
    </citation>
    <scope>NUCLEOTIDE SEQUENCE [LARGE SCALE GENOMIC DNA]</scope>
    <source>
        <strain evidence="6 7">12B1</strain>
    </source>
</reference>
<keyword evidence="3" id="KW-1015">Disulfide bond</keyword>
<keyword evidence="7" id="KW-1185">Reference proteome</keyword>
<dbReference type="Gene3D" id="4.10.70.10">
    <property type="entry name" value="Disintegrin domain"/>
    <property type="match status" value="1"/>
</dbReference>
<comment type="caution">
    <text evidence="6">The sequence shown here is derived from an EMBL/GenBank/DDBJ whole genome shotgun (WGS) entry which is preliminary data.</text>
</comment>
<evidence type="ECO:0000313" key="7">
    <source>
        <dbReference type="Proteomes" id="UP001515480"/>
    </source>
</evidence>
<feature type="domain" description="Disintegrin" evidence="5">
    <location>
        <begin position="654"/>
        <end position="732"/>
    </location>
</feature>
<dbReference type="GO" id="GO:0006509">
    <property type="term" value="P:membrane protein ectodomain proteolysis"/>
    <property type="evidence" value="ECO:0007669"/>
    <property type="project" value="TreeGrafter"/>
</dbReference>
<dbReference type="EMBL" id="JBGBPQ010000021">
    <property type="protein sequence ID" value="KAL1503456.1"/>
    <property type="molecule type" value="Genomic_DNA"/>
</dbReference>
<dbReference type="NCBIfam" id="TIGR02232">
    <property type="entry name" value="myxo_disulf_rpt"/>
    <property type="match status" value="1"/>
</dbReference>
<dbReference type="InterPro" id="IPR024079">
    <property type="entry name" value="MetalloPept_cat_dom_sf"/>
</dbReference>
<feature type="chain" id="PRO_5044339069" description="Disintegrin domain-containing protein" evidence="4">
    <location>
        <begin position="19"/>
        <end position="816"/>
    </location>
</feature>
<dbReference type="InterPro" id="IPR001762">
    <property type="entry name" value="Disintegrin_dom"/>
</dbReference>
<dbReference type="SUPFAM" id="SSF55486">
    <property type="entry name" value="Metalloproteases ('zincins'), catalytic domain"/>
    <property type="match status" value="1"/>
</dbReference>
<dbReference type="Proteomes" id="UP001515480">
    <property type="component" value="Unassembled WGS sequence"/>
</dbReference>
<keyword evidence="1 4" id="KW-0732">Signal</keyword>
<evidence type="ECO:0000313" key="6">
    <source>
        <dbReference type="EMBL" id="KAL1503456.1"/>
    </source>
</evidence>
<evidence type="ECO:0000259" key="5">
    <source>
        <dbReference type="PROSITE" id="PS50214"/>
    </source>
</evidence>
<evidence type="ECO:0000256" key="4">
    <source>
        <dbReference type="SAM" id="SignalP"/>
    </source>
</evidence>
<feature type="domain" description="Disintegrin" evidence="5">
    <location>
        <begin position="488"/>
        <end position="560"/>
    </location>
</feature>
<dbReference type="GO" id="GO:0004222">
    <property type="term" value="F:metalloendopeptidase activity"/>
    <property type="evidence" value="ECO:0007669"/>
    <property type="project" value="TreeGrafter"/>
</dbReference>
<evidence type="ECO:0000256" key="3">
    <source>
        <dbReference type="ARBA" id="ARBA00023157"/>
    </source>
</evidence>
<protein>
    <recommendedName>
        <fullName evidence="5">Disintegrin domain-containing protein</fullName>
    </recommendedName>
</protein>
<gene>
    <name evidence="6" type="ORF">AB1Y20_011941</name>
</gene>
<dbReference type="Pfam" id="PF13688">
    <property type="entry name" value="Reprolysin_5"/>
    <property type="match status" value="1"/>
</dbReference>
<dbReference type="InterPro" id="IPR051489">
    <property type="entry name" value="ADAM_Metalloproteinase"/>
</dbReference>
<evidence type="ECO:0000256" key="1">
    <source>
        <dbReference type="ARBA" id="ARBA00022729"/>
    </source>
</evidence>
<dbReference type="InterPro" id="IPR011936">
    <property type="entry name" value="Myxo_disulph_rpt"/>
</dbReference>
<proteinExistence type="predicted"/>
<dbReference type="AlphaFoldDB" id="A0AB34IPG0"/>
<dbReference type="Gene3D" id="3.40.390.10">
    <property type="entry name" value="Collagenase (Catalytic Domain)"/>
    <property type="match status" value="1"/>
</dbReference>
<keyword evidence="2" id="KW-0677">Repeat</keyword>
<feature type="signal peptide" evidence="4">
    <location>
        <begin position="1"/>
        <end position="18"/>
    </location>
</feature>
<organism evidence="6 7">
    <name type="scientific">Prymnesium parvum</name>
    <name type="common">Toxic golden alga</name>
    <dbReference type="NCBI Taxonomy" id="97485"/>
    <lineage>
        <taxon>Eukaryota</taxon>
        <taxon>Haptista</taxon>
        <taxon>Haptophyta</taxon>
        <taxon>Prymnesiophyceae</taxon>
        <taxon>Prymnesiales</taxon>
        <taxon>Prymnesiaceae</taxon>
        <taxon>Prymnesium</taxon>
    </lineage>
</organism>
<sequence>MAPLRLPARLALLALASAHPSLEHVKHAALHTNPPADHVQLRLLSANHSAIHSLRLSRETLFSASAMLRINLQGGAHERHRPPKLALYRGRLDGLALTATFACSGGVCSLEAMLPLLHRQEAQLLRASLRLDGTPATLDVSAATRDGTPHSRRLQLVSPAPPYGRLSGCPAANHVVSLGLLLDYGFVAARGGRDAALLDVAEAVSRANSVFEDQLGLSLLIEHMVINEAGGGAFSDTGPNEAPAGGTGTRTCPSYVETTVTGHGETVQLSGAEVALGSFSNWVGAHAPTAALWHLFTDCFPVPGTVGLGSLAAVCDGSRRINFADSGQPPPSGNTDDCATGVVAATGNCIASYLQNVACAEGEVACAANTAWTTSGVNLWHTFAHEVGHNLGGAHTFTGGGLMAYSDERALYDSGDICATINNVLASGSGNCLQAAAACGNGQLEHAEGCDDGGTADGDGCSATCQVECGWLCSEAVSETGTAPSACTLGCGNGVIDLPLGEECDTTDSCCESCRLAAGAQCCGGECCDATGVYKPTETACSSGAGICLNGECTTSLALCGLYSNILLDPIGCPMSGANACKQARPARRVLLSPRSAFPSVARLTHLWLLRQRCKFDDSASCYADAAYSIEDGASCLTTSSQPGVCSSGTCVSTSTCGNGVIETGESCDVANSCCVSCQLSEAAECASGECCDLSTCTFKDPTTTCGTSGFCENGICRTSSSTCSAYGMSIDSTTCPVFADQPCVVRCKDSSSGCHLFLRKTLADESLNYLPDGTRCLPTSDSSISGVCVFGVCREMNDAPLPTTAAAIATYTNLL</sequence>
<dbReference type="SMART" id="SM00050">
    <property type="entry name" value="DISIN"/>
    <property type="match status" value="1"/>
</dbReference>
<name>A0AB34IPG0_PRYPA</name>
<evidence type="ECO:0000256" key="2">
    <source>
        <dbReference type="ARBA" id="ARBA00022737"/>
    </source>
</evidence>
<dbReference type="PANTHER" id="PTHR45702">
    <property type="entry name" value="ADAM10/ADAM17 METALLOPEPTIDASE FAMILY MEMBER"/>
    <property type="match status" value="1"/>
</dbReference>
<dbReference type="GO" id="GO:0005886">
    <property type="term" value="C:plasma membrane"/>
    <property type="evidence" value="ECO:0007669"/>
    <property type="project" value="TreeGrafter"/>
</dbReference>
<dbReference type="InterPro" id="IPR036436">
    <property type="entry name" value="Disintegrin_dom_sf"/>
</dbReference>
<dbReference type="PANTHER" id="PTHR45702:SF2">
    <property type="entry name" value="KUZBANIAN, ISOFORM A"/>
    <property type="match status" value="1"/>
</dbReference>
<dbReference type="PROSITE" id="PS50214">
    <property type="entry name" value="DISINTEGRIN_2"/>
    <property type="match status" value="2"/>
</dbReference>